<evidence type="ECO:0000256" key="4">
    <source>
        <dbReference type="ARBA" id="ARBA00023163"/>
    </source>
</evidence>
<comment type="similarity">
    <text evidence="2">Belongs to the Mediator complex subunit 27 family.</text>
</comment>
<keyword evidence="4" id="KW-0804">Transcription</keyword>
<dbReference type="GO" id="GO:0016592">
    <property type="term" value="C:mediator complex"/>
    <property type="evidence" value="ECO:0007669"/>
    <property type="project" value="InterPro"/>
</dbReference>
<accession>A0A6A6EJB5</accession>
<sequence length="312" mass="34434">MAAPSDTVTQAASGWDEAQCKAALAQLEALQQDLDNIRFTIPRMVHPFNSNLSSPAALFQAFKQATVGSQNDIKSFRVKWQSSEIQSIFDRARESQTTNSDLTASAQVPKYGWLESELAEKAAGKTMKAKTAKMENSNVELTNEYVAQLVDDFKKKNPKSNISIDDNNQVLNISLRAGALVLRFRVVIQREANGWHKLDATCLGKMKLFPAITNCISSRPRANDLKYLLDMIAAYKDTRQAICAKCSRLLDNSALTPAARRSKQVGNANENAQTVWEAFHEGCLGGLYHDQFSCSNSAGSSWCHSPYTSRSA</sequence>
<proteinExistence type="inferred from homology"/>
<name>A0A6A6EJB5_9PEZI</name>
<evidence type="ECO:0000313" key="6">
    <source>
        <dbReference type="EMBL" id="KAF2191022.1"/>
    </source>
</evidence>
<dbReference type="Proteomes" id="UP000800200">
    <property type="component" value="Unassembled WGS sequence"/>
</dbReference>
<keyword evidence="5" id="KW-0539">Nucleus</keyword>
<dbReference type="EMBL" id="ML994617">
    <property type="protein sequence ID" value="KAF2191022.1"/>
    <property type="molecule type" value="Genomic_DNA"/>
</dbReference>
<keyword evidence="3" id="KW-0805">Transcription regulation</keyword>
<comment type="subcellular location">
    <subcellularLocation>
        <location evidence="1">Nucleus</location>
    </subcellularLocation>
</comment>
<dbReference type="AlphaFoldDB" id="A0A6A6EJB5"/>
<evidence type="ECO:0000256" key="3">
    <source>
        <dbReference type="ARBA" id="ARBA00023015"/>
    </source>
</evidence>
<evidence type="ECO:0000256" key="2">
    <source>
        <dbReference type="ARBA" id="ARBA00008048"/>
    </source>
</evidence>
<keyword evidence="7" id="KW-1185">Reference proteome</keyword>
<evidence type="ECO:0008006" key="8">
    <source>
        <dbReference type="Google" id="ProtNLM"/>
    </source>
</evidence>
<evidence type="ECO:0000256" key="1">
    <source>
        <dbReference type="ARBA" id="ARBA00004123"/>
    </source>
</evidence>
<evidence type="ECO:0000313" key="7">
    <source>
        <dbReference type="Proteomes" id="UP000800200"/>
    </source>
</evidence>
<gene>
    <name evidence="6" type="ORF">K469DRAFT_558517</name>
</gene>
<evidence type="ECO:0000256" key="5">
    <source>
        <dbReference type="ARBA" id="ARBA00023242"/>
    </source>
</evidence>
<organism evidence="6 7">
    <name type="scientific">Zopfia rhizophila CBS 207.26</name>
    <dbReference type="NCBI Taxonomy" id="1314779"/>
    <lineage>
        <taxon>Eukaryota</taxon>
        <taxon>Fungi</taxon>
        <taxon>Dikarya</taxon>
        <taxon>Ascomycota</taxon>
        <taxon>Pezizomycotina</taxon>
        <taxon>Dothideomycetes</taxon>
        <taxon>Dothideomycetes incertae sedis</taxon>
        <taxon>Zopfiaceae</taxon>
        <taxon>Zopfia</taxon>
    </lineage>
</organism>
<dbReference type="OrthoDB" id="5326237at2759"/>
<dbReference type="Pfam" id="PF11571">
    <property type="entry name" value="Med27"/>
    <property type="match status" value="1"/>
</dbReference>
<dbReference type="InterPro" id="IPR021627">
    <property type="entry name" value="Mediator_Med27"/>
</dbReference>
<protein>
    <recommendedName>
        <fullName evidence="8">Mediator complex subunit 27</fullName>
    </recommendedName>
</protein>
<reference evidence="6" key="1">
    <citation type="journal article" date="2020" name="Stud. Mycol.">
        <title>101 Dothideomycetes genomes: a test case for predicting lifestyles and emergence of pathogens.</title>
        <authorList>
            <person name="Haridas S."/>
            <person name="Albert R."/>
            <person name="Binder M."/>
            <person name="Bloem J."/>
            <person name="Labutti K."/>
            <person name="Salamov A."/>
            <person name="Andreopoulos B."/>
            <person name="Baker S."/>
            <person name="Barry K."/>
            <person name="Bills G."/>
            <person name="Bluhm B."/>
            <person name="Cannon C."/>
            <person name="Castanera R."/>
            <person name="Culley D."/>
            <person name="Daum C."/>
            <person name="Ezra D."/>
            <person name="Gonzalez J."/>
            <person name="Henrissat B."/>
            <person name="Kuo A."/>
            <person name="Liang C."/>
            <person name="Lipzen A."/>
            <person name="Lutzoni F."/>
            <person name="Magnuson J."/>
            <person name="Mondo S."/>
            <person name="Nolan M."/>
            <person name="Ohm R."/>
            <person name="Pangilinan J."/>
            <person name="Park H.-J."/>
            <person name="Ramirez L."/>
            <person name="Alfaro M."/>
            <person name="Sun H."/>
            <person name="Tritt A."/>
            <person name="Yoshinaga Y."/>
            <person name="Zwiers L.-H."/>
            <person name="Turgeon B."/>
            <person name="Goodwin S."/>
            <person name="Spatafora J."/>
            <person name="Crous P."/>
            <person name="Grigoriev I."/>
        </authorList>
    </citation>
    <scope>NUCLEOTIDE SEQUENCE</scope>
    <source>
        <strain evidence="6">CBS 207.26</strain>
    </source>
</reference>